<dbReference type="CDD" id="cd07560">
    <property type="entry name" value="Peptidase_S41_CPP"/>
    <property type="match status" value="1"/>
</dbReference>
<feature type="domain" description="PDZ" evidence="6">
    <location>
        <begin position="98"/>
        <end position="161"/>
    </location>
</feature>
<reference evidence="7 8" key="1">
    <citation type="submission" date="2018-08" db="EMBL/GenBank/DDBJ databases">
        <title>Meiothermus terrae DSM 26712 genome sequencing project.</title>
        <authorList>
            <person name="Da Costa M.S."/>
            <person name="Albuquerque L."/>
            <person name="Raposo P."/>
            <person name="Froufe H.J.C."/>
            <person name="Barroso C.S."/>
            <person name="Egas C."/>
        </authorList>
    </citation>
    <scope>NUCLEOTIDE SEQUENCE [LARGE SCALE GENOMIC DNA]</scope>
    <source>
        <strain evidence="7 8">DSM 26712</strain>
    </source>
</reference>
<comment type="caution">
    <text evidence="7">The sequence shown here is derived from an EMBL/GenBank/DDBJ whole genome shotgun (WGS) entry which is preliminary data.</text>
</comment>
<dbReference type="Gene3D" id="3.90.226.10">
    <property type="entry name" value="2-enoyl-CoA Hydratase, Chain A, domain 1"/>
    <property type="match status" value="1"/>
</dbReference>
<evidence type="ECO:0000256" key="4">
    <source>
        <dbReference type="ARBA" id="ARBA00022825"/>
    </source>
</evidence>
<dbReference type="GO" id="GO:0006508">
    <property type="term" value="P:proteolysis"/>
    <property type="evidence" value="ECO:0007669"/>
    <property type="project" value="UniProtKB-KW"/>
</dbReference>
<dbReference type="InterPro" id="IPR001478">
    <property type="entry name" value="PDZ"/>
</dbReference>
<name>A0A399ET48_9DEIN</name>
<dbReference type="SUPFAM" id="SSF50156">
    <property type="entry name" value="PDZ domain-like"/>
    <property type="match status" value="1"/>
</dbReference>
<keyword evidence="2 5" id="KW-0645">Protease</keyword>
<dbReference type="SUPFAM" id="SSF52096">
    <property type="entry name" value="ClpP/crotonase"/>
    <property type="match status" value="1"/>
</dbReference>
<evidence type="ECO:0000259" key="6">
    <source>
        <dbReference type="PROSITE" id="PS50106"/>
    </source>
</evidence>
<accession>A0A399ET48</accession>
<dbReference type="PANTHER" id="PTHR32060:SF30">
    <property type="entry name" value="CARBOXY-TERMINAL PROCESSING PROTEASE CTPA"/>
    <property type="match status" value="1"/>
</dbReference>
<keyword evidence="8" id="KW-1185">Reference proteome</keyword>
<dbReference type="AlphaFoldDB" id="A0A399ET48"/>
<dbReference type="GO" id="GO:0007165">
    <property type="term" value="P:signal transduction"/>
    <property type="evidence" value="ECO:0007669"/>
    <property type="project" value="TreeGrafter"/>
</dbReference>
<dbReference type="GO" id="GO:0004252">
    <property type="term" value="F:serine-type endopeptidase activity"/>
    <property type="evidence" value="ECO:0007669"/>
    <property type="project" value="UniProtKB-EC"/>
</dbReference>
<organism evidence="7 8">
    <name type="scientific">Calidithermus terrae</name>
    <dbReference type="NCBI Taxonomy" id="1408545"/>
    <lineage>
        <taxon>Bacteria</taxon>
        <taxon>Thermotogati</taxon>
        <taxon>Deinococcota</taxon>
        <taxon>Deinococci</taxon>
        <taxon>Thermales</taxon>
        <taxon>Thermaceae</taxon>
        <taxon>Calidithermus</taxon>
    </lineage>
</organism>
<dbReference type="InterPro" id="IPR055210">
    <property type="entry name" value="CtpA/B_N"/>
</dbReference>
<evidence type="ECO:0000256" key="1">
    <source>
        <dbReference type="ARBA" id="ARBA00009179"/>
    </source>
</evidence>
<evidence type="ECO:0000256" key="2">
    <source>
        <dbReference type="ARBA" id="ARBA00022670"/>
    </source>
</evidence>
<dbReference type="Pfam" id="PF22694">
    <property type="entry name" value="CtpB_N-like"/>
    <property type="match status" value="1"/>
</dbReference>
<evidence type="ECO:0000313" key="7">
    <source>
        <dbReference type="EMBL" id="RIH85401.1"/>
    </source>
</evidence>
<evidence type="ECO:0000256" key="5">
    <source>
        <dbReference type="RuleBase" id="RU004404"/>
    </source>
</evidence>
<dbReference type="Gene3D" id="2.30.42.10">
    <property type="match status" value="1"/>
</dbReference>
<protein>
    <submittedName>
        <fullName evidence="7">Carboxy-terminal processing protease CtpB</fullName>
        <ecNumber evidence="7">3.4.21.102</ecNumber>
    </submittedName>
</protein>
<dbReference type="Gene3D" id="3.30.750.44">
    <property type="match status" value="1"/>
</dbReference>
<dbReference type="GO" id="GO:0030288">
    <property type="term" value="C:outer membrane-bounded periplasmic space"/>
    <property type="evidence" value="ECO:0007669"/>
    <property type="project" value="TreeGrafter"/>
</dbReference>
<dbReference type="Gene3D" id="2.60.40.10">
    <property type="entry name" value="Immunoglobulins"/>
    <property type="match status" value="1"/>
</dbReference>
<dbReference type="Proteomes" id="UP000265715">
    <property type="component" value="Unassembled WGS sequence"/>
</dbReference>
<dbReference type="InterPro" id="IPR004447">
    <property type="entry name" value="Peptidase_S41A"/>
</dbReference>
<dbReference type="InterPro" id="IPR013783">
    <property type="entry name" value="Ig-like_fold"/>
</dbReference>
<evidence type="ECO:0000256" key="3">
    <source>
        <dbReference type="ARBA" id="ARBA00022801"/>
    </source>
</evidence>
<keyword evidence="4 5" id="KW-0720">Serine protease</keyword>
<sequence length="442" mass="47813">MKGMRRFSWLLVGGAVVAALVYAQIGRPNSDAFLRNRNGQALMQTYQLIQDEYLQKLDQKKLDAVIQGGIRGMIGALDDQFTSYTAPTSSSIRSQDLQGEFYGIGVSLSLQPAKGGGAQIIGVTRGLPGYNAGLKVGDVITEVNGQDVTKLEVDEIVSKIRGPKDTKVTIGVRRDGSNAVIKFEMVRQKVEIISVTKAILPGNVGYVALETFANVKVFEQLNAALKEMRDKGVKKLVFDLRDNGGGLLDQGCQVAEAFIKEGPIVFTRYRTQTKLFCEASGRVQWSGPMVVLVNGNSASASEIVAGAIQDTGRAKVIGESTFGKGVGQNVIDLPNGGELTLVTFEWLTPKKRALNKTGVKPDIEVKDTRFEVPLAFEGTGVKPGETVTLNVGGKTYTAKADEKGKFTFSQTLPPRPQSEDRGQALIELEKDAILQRALEELK</sequence>
<dbReference type="NCBIfam" id="TIGR00225">
    <property type="entry name" value="prc"/>
    <property type="match status" value="1"/>
</dbReference>
<dbReference type="CDD" id="cd06782">
    <property type="entry name" value="cpPDZ_CPP-like"/>
    <property type="match status" value="1"/>
</dbReference>
<dbReference type="PROSITE" id="PS50106">
    <property type="entry name" value="PDZ"/>
    <property type="match status" value="1"/>
</dbReference>
<proteinExistence type="inferred from homology"/>
<dbReference type="InterPro" id="IPR005151">
    <property type="entry name" value="Tail-specific_protease"/>
</dbReference>
<dbReference type="Pfam" id="PF03572">
    <property type="entry name" value="Peptidase_S41"/>
    <property type="match status" value="1"/>
</dbReference>
<dbReference type="SMART" id="SM00245">
    <property type="entry name" value="TSPc"/>
    <property type="match status" value="1"/>
</dbReference>
<dbReference type="EC" id="3.4.21.102" evidence="7"/>
<dbReference type="InterPro" id="IPR029045">
    <property type="entry name" value="ClpP/crotonase-like_dom_sf"/>
</dbReference>
<comment type="similarity">
    <text evidence="1 5">Belongs to the peptidase S41A family.</text>
</comment>
<dbReference type="EMBL" id="QXDL01000059">
    <property type="protein sequence ID" value="RIH85401.1"/>
    <property type="molecule type" value="Genomic_DNA"/>
</dbReference>
<gene>
    <name evidence="7" type="primary">ctpB_1</name>
    <name evidence="7" type="ORF">Mterra_01728</name>
</gene>
<dbReference type="SMART" id="SM00228">
    <property type="entry name" value="PDZ"/>
    <property type="match status" value="1"/>
</dbReference>
<keyword evidence="3 5" id="KW-0378">Hydrolase</keyword>
<dbReference type="Pfam" id="PF00595">
    <property type="entry name" value="PDZ"/>
    <property type="match status" value="1"/>
</dbReference>
<dbReference type="PANTHER" id="PTHR32060">
    <property type="entry name" value="TAIL-SPECIFIC PROTEASE"/>
    <property type="match status" value="1"/>
</dbReference>
<dbReference type="InterPro" id="IPR036034">
    <property type="entry name" value="PDZ_sf"/>
</dbReference>
<evidence type="ECO:0000313" key="8">
    <source>
        <dbReference type="Proteomes" id="UP000265715"/>
    </source>
</evidence>